<evidence type="ECO:0000313" key="3">
    <source>
        <dbReference type="EMBL" id="MCD5311883.1"/>
    </source>
</evidence>
<keyword evidence="4" id="KW-1185">Reference proteome</keyword>
<dbReference type="EMBL" id="JAJOMB010000006">
    <property type="protein sequence ID" value="MCD5311883.1"/>
    <property type="molecule type" value="Genomic_DNA"/>
</dbReference>
<accession>A0A9X1NF09</accession>
<feature type="region of interest" description="Disordered" evidence="1">
    <location>
        <begin position="72"/>
        <end position="112"/>
    </location>
</feature>
<proteinExistence type="predicted"/>
<organism evidence="3 4">
    <name type="scientific">Kineosporia babensis</name>
    <dbReference type="NCBI Taxonomy" id="499548"/>
    <lineage>
        <taxon>Bacteria</taxon>
        <taxon>Bacillati</taxon>
        <taxon>Actinomycetota</taxon>
        <taxon>Actinomycetes</taxon>
        <taxon>Kineosporiales</taxon>
        <taxon>Kineosporiaceae</taxon>
        <taxon>Kineosporia</taxon>
    </lineage>
</organism>
<keyword evidence="2" id="KW-0472">Membrane</keyword>
<evidence type="ECO:0000256" key="1">
    <source>
        <dbReference type="SAM" id="MobiDB-lite"/>
    </source>
</evidence>
<comment type="caution">
    <text evidence="3">The sequence shown here is derived from an EMBL/GenBank/DDBJ whole genome shotgun (WGS) entry which is preliminary data.</text>
</comment>
<keyword evidence="2" id="KW-1133">Transmembrane helix</keyword>
<dbReference type="Proteomes" id="UP001138997">
    <property type="component" value="Unassembled WGS sequence"/>
</dbReference>
<gene>
    <name evidence="3" type="ORF">LR394_13315</name>
</gene>
<sequence length="452" mass="48566">MTKHLEPEQGLPDGLATRIQLLAEKKTDGSQSFPGVDRAIRRERRVRFAGIAAAMAVVAAVATGSVLVGEAVRGHNTPDNSAPANTPDDPQQHYPDNPQTPEDAGYPAKASGSLSEDAAWLEEMRERAFTTSSEYIVSKADVYVVAAGDVEGELRYALTVTKMKEAWEQKFWIGEQGAAVKDMASDTRAGARDSVPVGPFMTIRDDVVLVSAPQERSASVLSARRVEADGRYVEERRELPEVAQGVWADAVTTDELRYADTRAGDNREMNGEAGTSFEPDFGSVVVPKDTTAMDQSNVNLLFASGPDVLAGLEDQPVYGAVVPTDANRRALAGLLRSPSGAFLYAIAEINQSGQAVSFSHAAGTYPAGLEQGEVMAALRTAEGDRYRYVVLAPDNAVQVRVGDQSAEVKHRIGILELPKNDDQDGVPLPVQALDQDGRVIVDVVPEHVEVQK</sequence>
<reference evidence="3" key="1">
    <citation type="submission" date="2021-11" db="EMBL/GenBank/DDBJ databases">
        <title>Streptomyces corallinus and Kineosporia corallina sp. nov., two new coral-derived marine actinobacteria.</title>
        <authorList>
            <person name="Buangrab K."/>
            <person name="Sutthacheep M."/>
            <person name="Yeemin T."/>
            <person name="Harunari E."/>
            <person name="Igarashi Y."/>
            <person name="Sripreechasak P."/>
            <person name="Kanchanasin P."/>
            <person name="Tanasupawat S."/>
            <person name="Phongsopitanun W."/>
        </authorList>
    </citation>
    <scope>NUCLEOTIDE SEQUENCE</scope>
    <source>
        <strain evidence="3">JCM 31032</strain>
    </source>
</reference>
<keyword evidence="2" id="KW-0812">Transmembrane</keyword>
<dbReference type="RefSeq" id="WP_231441539.1">
    <property type="nucleotide sequence ID" value="NZ_JAJOMB010000006.1"/>
</dbReference>
<feature type="transmembrane region" description="Helical" evidence="2">
    <location>
        <begin position="48"/>
        <end position="68"/>
    </location>
</feature>
<evidence type="ECO:0000313" key="4">
    <source>
        <dbReference type="Proteomes" id="UP001138997"/>
    </source>
</evidence>
<name>A0A9X1NF09_9ACTN</name>
<dbReference type="AlphaFoldDB" id="A0A9X1NF09"/>
<evidence type="ECO:0000256" key="2">
    <source>
        <dbReference type="SAM" id="Phobius"/>
    </source>
</evidence>
<protein>
    <submittedName>
        <fullName evidence="3">Uncharacterized protein</fullName>
    </submittedName>
</protein>